<dbReference type="NCBIfam" id="TIGR00974">
    <property type="entry name" value="3a0107s02c"/>
    <property type="match status" value="1"/>
</dbReference>
<reference evidence="10 11" key="1">
    <citation type="submission" date="2019-12" db="EMBL/GenBank/DDBJ databases">
        <title>Isolation and characterization of three novel carbon monoxide-oxidizing members of Halobacteria from salione crusts and soils.</title>
        <authorList>
            <person name="Myers M.R."/>
            <person name="King G.M."/>
        </authorList>
    </citation>
    <scope>NUCLEOTIDE SEQUENCE [LARGE SCALE GENOMIC DNA]</scope>
    <source>
        <strain evidence="10 11">WSA2</strain>
    </source>
</reference>
<comment type="caution">
    <text evidence="10">The sequence shown here is derived from an EMBL/GenBank/DDBJ whole genome shotgun (WGS) entry which is preliminary data.</text>
</comment>
<comment type="subcellular location">
    <subcellularLocation>
        <location evidence="1 8">Cell membrane</location>
        <topology evidence="1 8">Multi-pass membrane protein</topology>
    </subcellularLocation>
</comment>
<dbReference type="Proteomes" id="UP000437065">
    <property type="component" value="Unassembled WGS sequence"/>
</dbReference>
<keyword evidence="6 8" id="KW-1133">Transmembrane helix</keyword>
<evidence type="ECO:0000256" key="5">
    <source>
        <dbReference type="ARBA" id="ARBA00022692"/>
    </source>
</evidence>
<dbReference type="SUPFAM" id="SSF161098">
    <property type="entry name" value="MetI-like"/>
    <property type="match status" value="1"/>
</dbReference>
<dbReference type="GO" id="GO:0005886">
    <property type="term" value="C:plasma membrane"/>
    <property type="evidence" value="ECO:0007669"/>
    <property type="project" value="UniProtKB-SubCell"/>
</dbReference>
<evidence type="ECO:0000256" key="4">
    <source>
        <dbReference type="ARBA" id="ARBA00022475"/>
    </source>
</evidence>
<dbReference type="Pfam" id="PF00528">
    <property type="entry name" value="BPD_transp_1"/>
    <property type="match status" value="1"/>
</dbReference>
<feature type="transmembrane region" description="Helical" evidence="8">
    <location>
        <begin position="20"/>
        <end position="43"/>
    </location>
</feature>
<accession>A0A6B0SND1</accession>
<dbReference type="PANTHER" id="PTHR43470:SF3">
    <property type="entry name" value="PHOSPHATE TRANSPORT SYSTEM PERMEASE PROTEIN PSTA-RELATED"/>
    <property type="match status" value="1"/>
</dbReference>
<evidence type="ECO:0000259" key="9">
    <source>
        <dbReference type="PROSITE" id="PS50928"/>
    </source>
</evidence>
<name>A0A6B0SND1_9EURY</name>
<proteinExistence type="inferred from homology"/>
<organism evidence="10 11">
    <name type="scientific">Halobaculum saliterrae</name>
    <dbReference type="NCBI Taxonomy" id="2073113"/>
    <lineage>
        <taxon>Archaea</taxon>
        <taxon>Methanobacteriati</taxon>
        <taxon>Methanobacteriota</taxon>
        <taxon>Stenosarchaea group</taxon>
        <taxon>Halobacteria</taxon>
        <taxon>Halobacteriales</taxon>
        <taxon>Haloferacaceae</taxon>
        <taxon>Halobaculum</taxon>
    </lineage>
</organism>
<feature type="transmembrane region" description="Helical" evidence="8">
    <location>
        <begin position="111"/>
        <end position="132"/>
    </location>
</feature>
<feature type="transmembrane region" description="Helical" evidence="8">
    <location>
        <begin position="87"/>
        <end position="105"/>
    </location>
</feature>
<dbReference type="PANTHER" id="PTHR43470">
    <property type="entry name" value="PHOSPHATE TRANSPORT SYSTEM PERMEASE PROTEIN PSTA-RELATED"/>
    <property type="match status" value="1"/>
</dbReference>
<dbReference type="Gene3D" id="1.10.3720.10">
    <property type="entry name" value="MetI-like"/>
    <property type="match status" value="1"/>
</dbReference>
<keyword evidence="4 8" id="KW-1003">Cell membrane</keyword>
<feature type="domain" description="ABC transmembrane type-1" evidence="9">
    <location>
        <begin position="296"/>
        <end position="528"/>
    </location>
</feature>
<evidence type="ECO:0000256" key="3">
    <source>
        <dbReference type="ARBA" id="ARBA00022448"/>
    </source>
</evidence>
<keyword evidence="5 8" id="KW-0812">Transmembrane</keyword>
<evidence type="ECO:0000256" key="8">
    <source>
        <dbReference type="RuleBase" id="RU363043"/>
    </source>
</evidence>
<keyword evidence="7 8" id="KW-0472">Membrane</keyword>
<dbReference type="EMBL" id="WUUS01000002">
    <property type="protein sequence ID" value="MXR40394.1"/>
    <property type="molecule type" value="Genomic_DNA"/>
</dbReference>
<evidence type="ECO:0000256" key="7">
    <source>
        <dbReference type="ARBA" id="ARBA00023136"/>
    </source>
</evidence>
<dbReference type="GO" id="GO:0005315">
    <property type="term" value="F:phosphate transmembrane transporter activity"/>
    <property type="evidence" value="ECO:0007669"/>
    <property type="project" value="InterPro"/>
</dbReference>
<dbReference type="RefSeq" id="WP_159663468.1">
    <property type="nucleotide sequence ID" value="NZ_WUUS01000002.1"/>
</dbReference>
<feature type="transmembrane region" description="Helical" evidence="8">
    <location>
        <begin position="144"/>
        <end position="162"/>
    </location>
</feature>
<dbReference type="GO" id="GO:0035435">
    <property type="term" value="P:phosphate ion transmembrane transport"/>
    <property type="evidence" value="ECO:0007669"/>
    <property type="project" value="InterPro"/>
</dbReference>
<dbReference type="InterPro" id="IPR000515">
    <property type="entry name" value="MetI-like"/>
</dbReference>
<feature type="transmembrane region" description="Helical" evidence="8">
    <location>
        <begin position="292"/>
        <end position="321"/>
    </location>
</feature>
<sequence>MAGATRTELVRQDTSGTDAVAAVAVAISALLFGLSIVALADLVSITGSVAGVPTVSLLGAMLVLLGGAVMAFGVGSRLEAVSTTPDTTAGLVAGVAAGGLWFAVGSGIGNVLVGGLGAAVVGLLVGAVAFAATVIPREDIGSTVPIGALPVLTGLVFLTGTLGPEWVFDLGWEQGASLTAEFVIPVATLFSAMIAGWAAAKAYGGFGARGRHLGAYTLVYLNALSIVAFLFVLVAFTVVKGVPGLLTGAQFGPGAGPSTTLGLFGLELSVRLPFSVPFVMNGVALLNDYQGVLPAIVGTVWLVVGAVLFAVPLGVGAAVFLTEYAERGRFTQAVEVATNGLWSTPSIVFGLFGFAFLVPRFGNGKSLLSGMITLGFMLLPLVLITSREAMLSVPDEYRDASAALGVNKWQTVRSVVLPAALPGVVTGVILGVGRIAGETAPILLTMAGGTFIPGSQTVDVIGGFEFTASPPFVANPELLQATSALPYQLFALITAGVGLGENVANPDEFRWATALVLLMVVLSFYAIGIAARYYFRRKLRYE</sequence>
<evidence type="ECO:0000256" key="2">
    <source>
        <dbReference type="ARBA" id="ARBA00007069"/>
    </source>
</evidence>
<dbReference type="InterPro" id="IPR035906">
    <property type="entry name" value="MetI-like_sf"/>
</dbReference>
<evidence type="ECO:0000313" key="11">
    <source>
        <dbReference type="Proteomes" id="UP000437065"/>
    </source>
</evidence>
<gene>
    <name evidence="10" type="primary">pstA</name>
    <name evidence="10" type="ORF">GRX01_03355</name>
</gene>
<feature type="transmembrane region" description="Helical" evidence="8">
    <location>
        <begin position="182"/>
        <end position="203"/>
    </location>
</feature>
<keyword evidence="3" id="KW-0813">Transport</keyword>
<keyword evidence="11" id="KW-1185">Reference proteome</keyword>
<dbReference type="InterPro" id="IPR005672">
    <property type="entry name" value="Phosphate_PstA"/>
</dbReference>
<dbReference type="OrthoDB" id="338493at2157"/>
<feature type="transmembrane region" description="Helical" evidence="8">
    <location>
        <begin position="215"/>
        <end position="239"/>
    </location>
</feature>
<evidence type="ECO:0000313" key="10">
    <source>
        <dbReference type="EMBL" id="MXR40394.1"/>
    </source>
</evidence>
<feature type="transmembrane region" description="Helical" evidence="8">
    <location>
        <begin position="341"/>
        <end position="359"/>
    </location>
</feature>
<dbReference type="PROSITE" id="PS50928">
    <property type="entry name" value="ABC_TM1"/>
    <property type="match status" value="1"/>
</dbReference>
<comment type="similarity">
    <text evidence="2 8">Belongs to the binding-protein-dependent transport system permease family. CysTW subfamily.</text>
</comment>
<evidence type="ECO:0000256" key="6">
    <source>
        <dbReference type="ARBA" id="ARBA00022989"/>
    </source>
</evidence>
<feature type="transmembrane region" description="Helical" evidence="8">
    <location>
        <begin position="511"/>
        <end position="535"/>
    </location>
</feature>
<dbReference type="CDD" id="cd06261">
    <property type="entry name" value="TM_PBP2"/>
    <property type="match status" value="1"/>
</dbReference>
<evidence type="ECO:0000256" key="1">
    <source>
        <dbReference type="ARBA" id="ARBA00004651"/>
    </source>
</evidence>
<protein>
    <recommendedName>
        <fullName evidence="8">Phosphate transport system permease protein PstA</fullName>
    </recommendedName>
</protein>
<feature type="transmembrane region" description="Helical" evidence="8">
    <location>
        <begin position="366"/>
        <end position="384"/>
    </location>
</feature>
<feature type="transmembrane region" description="Helical" evidence="8">
    <location>
        <begin position="55"/>
        <end position="75"/>
    </location>
</feature>
<dbReference type="AlphaFoldDB" id="A0A6B0SND1"/>